<gene>
    <name evidence="3" type="ORF">GMORB2_6736</name>
</gene>
<dbReference type="RefSeq" id="XP_035321838.1">
    <property type="nucleotide sequence ID" value="XM_035468704.1"/>
</dbReference>
<accession>A0A9P4YU80</accession>
<feature type="compositionally biased region" description="Low complexity" evidence="1">
    <location>
        <begin position="356"/>
        <end position="368"/>
    </location>
</feature>
<dbReference type="AlphaFoldDB" id="A0A9P4YU80"/>
<protein>
    <recommendedName>
        <fullName evidence="2">Subtelomeric hrmA-associated cluster protein AFUB-079030/YDR124W-like helical bundle domain-containing protein</fullName>
    </recommendedName>
</protein>
<feature type="compositionally biased region" description="Polar residues" evidence="1">
    <location>
        <begin position="369"/>
        <end position="392"/>
    </location>
</feature>
<dbReference type="OrthoDB" id="5338458at2759"/>
<dbReference type="GeneID" id="55972959"/>
<proteinExistence type="predicted"/>
<dbReference type="EMBL" id="JAANYQ010000007">
    <property type="protein sequence ID" value="KAF4123186.1"/>
    <property type="molecule type" value="Genomic_DNA"/>
</dbReference>
<sequence length="582" mass="63865">MKHGQAIDQALRSHCGISGKQYFVAVIREDGTPTTFFSPGQKLNDNVVHQFFNPRRFQEVTSHLDTGPNQSFGDFQHGLDANPYRRANYGNRFLDTERRRAGDDLDDDTGSAIPRSAGRKRHRPGSLIDDDDVPNPPKMRRAIRVQDSPALWSFYDQRFKSCQQSACKLIAKAWVKAVEPKKQSTHPYTGSDEKAPDWWPKPWGTTKEDKVRHKEPDHLYKRGGFSPHLHVRWYPRCADTAAERVHLLNHILSLVVEPNERQHRDIQKLQLNVKKLEECTNEALSGFYAESTTNAGKKQFLNEIFKVAKQQERYKNGEIDGAVEVYVLDNDSRVDEQASENDGNSLSRGDEDDQNASPSTRAAAAAPAQQSFLQTPAATGQSPVPSSHNGSFLNDLPMRAAQQPLLHDMSGAPSHHGFAEGGMAVNGAAGMGGVEMGVPSPQDASRRPSVYSDYNSNSMYTTHHWPSATTMAPDTQAMYAAQAAMPPQTQPFVQQQQAVSVAQHPQSYVGHTFVDHLPRQGYDPTSAHGQMFRTGEVPAGGAAAAASAGQNAGGYSYLSSDGRGVAALPGVSEVIESVPRGV</sequence>
<dbReference type="InterPro" id="IPR047092">
    <property type="entry name" value="AFUB_07903/YDR124W-like_hel"/>
</dbReference>
<feature type="region of interest" description="Disordered" evidence="1">
    <location>
        <begin position="100"/>
        <end position="137"/>
    </location>
</feature>
<dbReference type="PANTHER" id="PTHR36102:SF1">
    <property type="entry name" value="YDR124W-LIKE HELICAL BUNDLE DOMAIN-CONTAINING PROTEIN"/>
    <property type="match status" value="1"/>
</dbReference>
<dbReference type="Pfam" id="PF11001">
    <property type="entry name" value="AFUB_07903_YDR124W_hel"/>
    <property type="match status" value="1"/>
</dbReference>
<name>A0A9P4YU80_9HYPO</name>
<evidence type="ECO:0000256" key="1">
    <source>
        <dbReference type="SAM" id="MobiDB-lite"/>
    </source>
</evidence>
<evidence type="ECO:0000313" key="4">
    <source>
        <dbReference type="Proteomes" id="UP000749293"/>
    </source>
</evidence>
<keyword evidence="4" id="KW-1185">Reference proteome</keyword>
<evidence type="ECO:0000313" key="3">
    <source>
        <dbReference type="EMBL" id="KAF4123186.1"/>
    </source>
</evidence>
<feature type="domain" description="Subtelomeric hrmA-associated cluster protein AFUB-079030/YDR124W-like helical bundle" evidence="2">
    <location>
        <begin position="145"/>
        <end position="309"/>
    </location>
</feature>
<dbReference type="Proteomes" id="UP000749293">
    <property type="component" value="Unassembled WGS sequence"/>
</dbReference>
<dbReference type="InterPro" id="IPR021264">
    <property type="entry name" value="AFUB_079030/YDR124W-like"/>
</dbReference>
<comment type="caution">
    <text evidence="3">The sequence shown here is derived from an EMBL/GenBank/DDBJ whole genome shotgun (WGS) entry which is preliminary data.</text>
</comment>
<evidence type="ECO:0000259" key="2">
    <source>
        <dbReference type="Pfam" id="PF11001"/>
    </source>
</evidence>
<reference evidence="3" key="1">
    <citation type="submission" date="2020-03" db="EMBL/GenBank/DDBJ databases">
        <title>Site-based positive gene gene selection in Geosmithia morbida across the United States reveals a broad range of putative effectors and factors for local host and environmental adapation.</title>
        <authorList>
            <person name="Onufrak A."/>
            <person name="Murdoch R.W."/>
            <person name="Gazis R."/>
            <person name="Huff M."/>
            <person name="Staton M."/>
            <person name="Klingeman W."/>
            <person name="Hadziabdic D."/>
        </authorList>
    </citation>
    <scope>NUCLEOTIDE SEQUENCE</scope>
    <source>
        <strain evidence="3">1262</strain>
    </source>
</reference>
<feature type="region of interest" description="Disordered" evidence="1">
    <location>
        <begin position="335"/>
        <end position="394"/>
    </location>
</feature>
<organism evidence="3 4">
    <name type="scientific">Geosmithia morbida</name>
    <dbReference type="NCBI Taxonomy" id="1094350"/>
    <lineage>
        <taxon>Eukaryota</taxon>
        <taxon>Fungi</taxon>
        <taxon>Dikarya</taxon>
        <taxon>Ascomycota</taxon>
        <taxon>Pezizomycotina</taxon>
        <taxon>Sordariomycetes</taxon>
        <taxon>Hypocreomycetidae</taxon>
        <taxon>Hypocreales</taxon>
        <taxon>Bionectriaceae</taxon>
        <taxon>Geosmithia</taxon>
    </lineage>
</organism>
<dbReference type="PANTHER" id="PTHR36102">
    <property type="entry name" value="CHROMOSOME 10, WHOLE GENOME SHOTGUN SEQUENCE"/>
    <property type="match status" value="1"/>
</dbReference>